<reference evidence="12 13" key="1">
    <citation type="submission" date="2017-09" db="EMBL/GenBank/DDBJ databases">
        <title>Arcobacter canalis sp. nov., a new species isolated from a water canal contaminated with urban sewage.</title>
        <authorList>
            <person name="Perez-Cataluna A."/>
            <person name="Salas-Masso N."/>
            <person name="Figueras M.J."/>
        </authorList>
    </citation>
    <scope>NUCLEOTIDE SEQUENCE [LARGE SCALE GENOMIC DNA]</scope>
    <source>
        <strain evidence="12 13">F98-3</strain>
    </source>
</reference>
<feature type="transmembrane region" description="Helical" evidence="9">
    <location>
        <begin position="287"/>
        <end position="307"/>
    </location>
</feature>
<name>A0A2G1DI24_9BACT</name>
<dbReference type="SUPFAM" id="SSF54631">
    <property type="entry name" value="CBS-domain pair"/>
    <property type="match status" value="1"/>
</dbReference>
<dbReference type="Gene3D" id="3.10.580.10">
    <property type="entry name" value="CBS-domain"/>
    <property type="match status" value="1"/>
</dbReference>
<comment type="subunit">
    <text evidence="9">Homodimer.</text>
</comment>
<proteinExistence type="inferred from homology"/>
<feature type="domain" description="CBS" evidence="10">
    <location>
        <begin position="205"/>
        <end position="261"/>
    </location>
</feature>
<comment type="function">
    <text evidence="9">Acts as a magnesium transporter.</text>
</comment>
<evidence type="ECO:0000256" key="3">
    <source>
        <dbReference type="ARBA" id="ARBA00022448"/>
    </source>
</evidence>
<dbReference type="Pfam" id="PF01769">
    <property type="entry name" value="MgtE"/>
    <property type="match status" value="1"/>
</dbReference>
<dbReference type="InterPro" id="IPR006667">
    <property type="entry name" value="SLC41_membr_dom"/>
</dbReference>
<dbReference type="CDD" id="cd04606">
    <property type="entry name" value="CBS_pair_Mg_transporter"/>
    <property type="match status" value="1"/>
</dbReference>
<dbReference type="KEGG" id="amol:AMOL_2073"/>
<dbReference type="InterPro" id="IPR038076">
    <property type="entry name" value="MgtE_N_sf"/>
</dbReference>
<keyword evidence="9" id="KW-1003">Cell membrane</keyword>
<keyword evidence="7 9" id="KW-0472">Membrane</keyword>
<dbReference type="Gene3D" id="1.25.60.10">
    <property type="entry name" value="MgtE N-terminal domain-like"/>
    <property type="match status" value="1"/>
</dbReference>
<dbReference type="Pfam" id="PF00571">
    <property type="entry name" value="CBS"/>
    <property type="match status" value="1"/>
</dbReference>
<sequence length="450" mass="50520">MQNEDPIRDPHELLESLDNLHPSDIAYSLKKIENESVDDFFYILKNLNEEVLGQVLLELPDNLREAAYNELSAEKLTEAVDELESDDATDIIQEIEEIDIDKAKEIYEGLEEEDRKDIDWLKRYEEDEAGAYMQTELFSAKISETIGESIKRLKHAKAEAELENIHQVFVTNDEKSLIASIPLEDLIIFDFDKTYESILNEAEEFKYKPFKVSDDTHIDEVAKNVEQYDLSVVAVVGYQDILMGRITSDDILDVIEQNATEQIYQLAGVHEDFEHEEKVINTAKKRAIWLFVNLGTAILASLVIGLFDKTIQAYVALAILMPIVASMGGNAGTQTLAVMVRQLALGDIELENAKDAVKKEVLISLINGLLFAVIMGLIAWFWFDQKLLGLVIGTSMIVNLFSAGFFGASIPLFLKKLNIDPAVGSTVLLTTVTDIVGFFSFLMLAKVILL</sequence>
<dbReference type="PANTHER" id="PTHR43773">
    <property type="entry name" value="MAGNESIUM TRANSPORTER MGTE"/>
    <property type="match status" value="1"/>
</dbReference>
<dbReference type="RefSeq" id="WP_099342466.1">
    <property type="nucleotide sequence ID" value="NZ_CP032098.1"/>
</dbReference>
<keyword evidence="13" id="KW-1185">Reference proteome</keyword>
<dbReference type="Gene3D" id="1.10.357.20">
    <property type="entry name" value="SLC41 divalent cation transporters, integral membrane domain"/>
    <property type="match status" value="1"/>
</dbReference>
<dbReference type="InterPro" id="IPR046342">
    <property type="entry name" value="CBS_dom_sf"/>
</dbReference>
<dbReference type="InterPro" id="IPR000644">
    <property type="entry name" value="CBS_dom"/>
</dbReference>
<dbReference type="SUPFAM" id="SSF161093">
    <property type="entry name" value="MgtE membrane domain-like"/>
    <property type="match status" value="1"/>
</dbReference>
<dbReference type="GO" id="GO:0015095">
    <property type="term" value="F:magnesium ion transmembrane transporter activity"/>
    <property type="evidence" value="ECO:0007669"/>
    <property type="project" value="UniProtKB-UniRule"/>
</dbReference>
<dbReference type="SMART" id="SM00924">
    <property type="entry name" value="MgtE_N"/>
    <property type="match status" value="1"/>
</dbReference>
<evidence type="ECO:0000259" key="10">
    <source>
        <dbReference type="PROSITE" id="PS51371"/>
    </source>
</evidence>
<dbReference type="PANTHER" id="PTHR43773:SF1">
    <property type="entry name" value="MAGNESIUM TRANSPORTER MGTE"/>
    <property type="match status" value="1"/>
</dbReference>
<evidence type="ECO:0000313" key="11">
    <source>
        <dbReference type="EMBL" id="AXX93027.1"/>
    </source>
</evidence>
<dbReference type="NCBIfam" id="TIGR00400">
    <property type="entry name" value="mgtE"/>
    <property type="match status" value="1"/>
</dbReference>
<protein>
    <recommendedName>
        <fullName evidence="9">Magnesium transporter MgtE</fullName>
    </recommendedName>
</protein>
<accession>A0A2G1DI24</accession>
<comment type="subcellular location">
    <subcellularLocation>
        <location evidence="9">Cell membrane</location>
        <topology evidence="9">Multi-pass membrane protein</topology>
    </subcellularLocation>
    <subcellularLocation>
        <location evidence="1">Membrane</location>
        <topology evidence="1">Multi-pass membrane protein</topology>
    </subcellularLocation>
</comment>
<gene>
    <name evidence="12" type="primary">mgtE</name>
    <name evidence="11" type="ORF">AMOL_2073</name>
    <name evidence="12" type="ORF">CPU12_07400</name>
</gene>
<dbReference type="SUPFAM" id="SSF158791">
    <property type="entry name" value="MgtE N-terminal domain-like"/>
    <property type="match status" value="1"/>
</dbReference>
<comment type="similarity">
    <text evidence="2 9">Belongs to the SLC41A transporter family.</text>
</comment>
<dbReference type="Proteomes" id="UP000221222">
    <property type="component" value="Unassembled WGS sequence"/>
</dbReference>
<feature type="transmembrane region" description="Helical" evidence="9">
    <location>
        <begin position="361"/>
        <end position="383"/>
    </location>
</feature>
<evidence type="ECO:0000256" key="1">
    <source>
        <dbReference type="ARBA" id="ARBA00004141"/>
    </source>
</evidence>
<evidence type="ECO:0000256" key="7">
    <source>
        <dbReference type="ARBA" id="ARBA00023136"/>
    </source>
</evidence>
<evidence type="ECO:0000256" key="2">
    <source>
        <dbReference type="ARBA" id="ARBA00009749"/>
    </source>
</evidence>
<dbReference type="InterPro" id="IPR006669">
    <property type="entry name" value="MgtE_transporter"/>
</dbReference>
<feature type="transmembrane region" description="Helical" evidence="9">
    <location>
        <begin position="426"/>
        <end position="449"/>
    </location>
</feature>
<dbReference type="PROSITE" id="PS51371">
    <property type="entry name" value="CBS"/>
    <property type="match status" value="1"/>
</dbReference>
<keyword evidence="5 9" id="KW-0460">Magnesium</keyword>
<dbReference type="InterPro" id="IPR006668">
    <property type="entry name" value="Mg_transptr_MgtE_intracell_dom"/>
</dbReference>
<evidence type="ECO:0000256" key="8">
    <source>
        <dbReference type="PROSITE-ProRule" id="PRU00703"/>
    </source>
</evidence>
<dbReference type="EMBL" id="CP032098">
    <property type="protein sequence ID" value="AXX93027.1"/>
    <property type="molecule type" value="Genomic_DNA"/>
</dbReference>
<evidence type="ECO:0000256" key="4">
    <source>
        <dbReference type="ARBA" id="ARBA00022692"/>
    </source>
</evidence>
<dbReference type="GO" id="GO:0005886">
    <property type="term" value="C:plasma membrane"/>
    <property type="evidence" value="ECO:0007669"/>
    <property type="project" value="UniProtKB-SubCell"/>
</dbReference>
<keyword evidence="8" id="KW-0129">CBS domain</keyword>
<dbReference type="GO" id="GO:0046872">
    <property type="term" value="F:metal ion binding"/>
    <property type="evidence" value="ECO:0007669"/>
    <property type="project" value="UniProtKB-KW"/>
</dbReference>
<dbReference type="EMBL" id="NXFY01000009">
    <property type="protein sequence ID" value="PHO18084.1"/>
    <property type="molecule type" value="Genomic_DNA"/>
</dbReference>
<evidence type="ECO:0000256" key="6">
    <source>
        <dbReference type="ARBA" id="ARBA00022989"/>
    </source>
</evidence>
<reference evidence="11 14" key="2">
    <citation type="submission" date="2018-08" db="EMBL/GenBank/DDBJ databases">
        <title>Complete genome of the Arcobacter molluscorum type strain LMG 25693.</title>
        <authorList>
            <person name="Miller W.G."/>
            <person name="Yee E."/>
            <person name="Bono J.L."/>
        </authorList>
    </citation>
    <scope>NUCLEOTIDE SEQUENCE [LARGE SCALE GENOMIC DNA]</scope>
    <source>
        <strain evidence="11 14">CECT 7696</strain>
    </source>
</reference>
<evidence type="ECO:0000313" key="13">
    <source>
        <dbReference type="Proteomes" id="UP000221222"/>
    </source>
</evidence>
<dbReference type="InterPro" id="IPR036739">
    <property type="entry name" value="SLC41_membr_dom_sf"/>
</dbReference>
<evidence type="ECO:0000256" key="5">
    <source>
        <dbReference type="ARBA" id="ARBA00022842"/>
    </source>
</evidence>
<dbReference type="Proteomes" id="UP000262712">
    <property type="component" value="Chromosome"/>
</dbReference>
<keyword evidence="3 9" id="KW-0813">Transport</keyword>
<feature type="transmembrane region" description="Helical" evidence="9">
    <location>
        <begin position="389"/>
        <end position="414"/>
    </location>
</feature>
<evidence type="ECO:0000313" key="12">
    <source>
        <dbReference type="EMBL" id="PHO18084.1"/>
    </source>
</evidence>
<keyword evidence="9" id="KW-0479">Metal-binding</keyword>
<evidence type="ECO:0000256" key="9">
    <source>
        <dbReference type="RuleBase" id="RU362011"/>
    </source>
</evidence>
<dbReference type="AlphaFoldDB" id="A0A2G1DI24"/>
<feature type="transmembrane region" description="Helical" evidence="9">
    <location>
        <begin position="313"/>
        <end position="340"/>
    </location>
</feature>
<evidence type="ECO:0000313" key="14">
    <source>
        <dbReference type="Proteomes" id="UP000262712"/>
    </source>
</evidence>
<dbReference type="Pfam" id="PF03448">
    <property type="entry name" value="MgtE_N"/>
    <property type="match status" value="1"/>
</dbReference>
<keyword evidence="4 9" id="KW-0812">Transmembrane</keyword>
<organism evidence="12 13">
    <name type="scientific">Malaciobacter molluscorum LMG 25693</name>
    <dbReference type="NCBI Taxonomy" id="870501"/>
    <lineage>
        <taxon>Bacteria</taxon>
        <taxon>Pseudomonadati</taxon>
        <taxon>Campylobacterota</taxon>
        <taxon>Epsilonproteobacteria</taxon>
        <taxon>Campylobacterales</taxon>
        <taxon>Arcobacteraceae</taxon>
        <taxon>Malaciobacter</taxon>
    </lineage>
</organism>
<keyword evidence="6 9" id="KW-1133">Transmembrane helix</keyword>